<evidence type="ECO:0000256" key="5">
    <source>
        <dbReference type="ARBA" id="ARBA00022825"/>
    </source>
</evidence>
<proteinExistence type="predicted"/>
<dbReference type="Pfam" id="PF09286">
    <property type="entry name" value="Pro-kuma_activ"/>
    <property type="match status" value="1"/>
</dbReference>
<dbReference type="GO" id="GO:0006508">
    <property type="term" value="P:proteolysis"/>
    <property type="evidence" value="ECO:0007669"/>
    <property type="project" value="UniProtKB-KW"/>
</dbReference>
<dbReference type="InterPro" id="IPR050819">
    <property type="entry name" value="Tripeptidyl-peptidase_I"/>
</dbReference>
<protein>
    <submittedName>
        <fullName evidence="11">Pro-kumamolisin, activation domain</fullName>
    </submittedName>
</protein>
<evidence type="ECO:0000256" key="1">
    <source>
        <dbReference type="ARBA" id="ARBA00001913"/>
    </source>
</evidence>
<keyword evidence="12" id="KW-1185">Reference proteome</keyword>
<reference evidence="11 12" key="1">
    <citation type="submission" date="2016-10" db="EMBL/GenBank/DDBJ databases">
        <authorList>
            <person name="de Groot N.N."/>
        </authorList>
    </citation>
    <scope>NUCLEOTIDE SEQUENCE [LARGE SCALE GENOMIC DNA]</scope>
    <source>
        <strain evidence="11 12">DSM 44468</strain>
    </source>
</reference>
<keyword evidence="3" id="KW-0479">Metal-binding</keyword>
<feature type="compositionally biased region" description="Low complexity" evidence="8">
    <location>
        <begin position="315"/>
        <end position="334"/>
    </location>
</feature>
<dbReference type="GO" id="GO:0046872">
    <property type="term" value="F:metal ion binding"/>
    <property type="evidence" value="ECO:0007669"/>
    <property type="project" value="UniProtKB-KW"/>
</dbReference>
<evidence type="ECO:0000259" key="10">
    <source>
        <dbReference type="PROSITE" id="PS51695"/>
    </source>
</evidence>
<evidence type="ECO:0000256" key="4">
    <source>
        <dbReference type="ARBA" id="ARBA00022801"/>
    </source>
</evidence>
<dbReference type="InterPro" id="IPR015366">
    <property type="entry name" value="S53_propep"/>
</dbReference>
<keyword evidence="6" id="KW-0106">Calcium</keyword>
<dbReference type="RefSeq" id="WP_091503991.1">
    <property type="nucleotide sequence ID" value="NZ_FORP01000001.1"/>
</dbReference>
<dbReference type="SUPFAM" id="SSF52743">
    <property type="entry name" value="Subtilisin-like"/>
    <property type="match status" value="1"/>
</dbReference>
<evidence type="ECO:0000256" key="3">
    <source>
        <dbReference type="ARBA" id="ARBA00022723"/>
    </source>
</evidence>
<dbReference type="InterPro" id="IPR036852">
    <property type="entry name" value="Peptidase_S8/S53_dom_sf"/>
</dbReference>
<dbReference type="Proteomes" id="UP000199025">
    <property type="component" value="Unassembled WGS sequence"/>
</dbReference>
<gene>
    <name evidence="11" type="ORF">SAMN05421835_101495</name>
</gene>
<dbReference type="PANTHER" id="PTHR14218">
    <property type="entry name" value="PROTEASE S8 TRIPEPTIDYL PEPTIDASE I CLN2"/>
    <property type="match status" value="1"/>
</dbReference>
<dbReference type="CDD" id="cd11377">
    <property type="entry name" value="Pro-peptidase_S53"/>
    <property type="match status" value="1"/>
</dbReference>
<evidence type="ECO:0000256" key="8">
    <source>
        <dbReference type="SAM" id="MobiDB-lite"/>
    </source>
</evidence>
<evidence type="ECO:0000313" key="12">
    <source>
        <dbReference type="Proteomes" id="UP000199025"/>
    </source>
</evidence>
<dbReference type="GO" id="GO:0008240">
    <property type="term" value="F:tripeptidyl-peptidase activity"/>
    <property type="evidence" value="ECO:0007669"/>
    <property type="project" value="TreeGrafter"/>
</dbReference>
<comment type="cofactor">
    <cofactor evidence="1">
        <name>Ca(2+)</name>
        <dbReference type="ChEBI" id="CHEBI:29108"/>
    </cofactor>
</comment>
<feature type="compositionally biased region" description="Low complexity" evidence="8">
    <location>
        <begin position="208"/>
        <end position="219"/>
    </location>
</feature>
<evidence type="ECO:0000313" key="11">
    <source>
        <dbReference type="EMBL" id="SFI69980.1"/>
    </source>
</evidence>
<dbReference type="EMBL" id="FORP01000001">
    <property type="protein sequence ID" value="SFI69980.1"/>
    <property type="molecule type" value="Genomic_DNA"/>
</dbReference>
<dbReference type="SMART" id="SM00944">
    <property type="entry name" value="Pro-kuma_activ"/>
    <property type="match status" value="1"/>
</dbReference>
<feature type="region of interest" description="Disordered" evidence="8">
    <location>
        <begin position="196"/>
        <end position="219"/>
    </location>
</feature>
<dbReference type="Gene3D" id="3.40.50.200">
    <property type="entry name" value="Peptidase S8/S53 domain"/>
    <property type="match status" value="1"/>
</dbReference>
<organism evidence="11 12">
    <name type="scientific">Amycolatopsis sacchari</name>
    <dbReference type="NCBI Taxonomy" id="115433"/>
    <lineage>
        <taxon>Bacteria</taxon>
        <taxon>Bacillati</taxon>
        <taxon>Actinomycetota</taxon>
        <taxon>Actinomycetes</taxon>
        <taxon>Pseudonocardiales</taxon>
        <taxon>Pseudonocardiaceae</taxon>
        <taxon>Amycolatopsis</taxon>
    </lineage>
</organism>
<keyword evidence="9" id="KW-0732">Signal</keyword>
<dbReference type="GO" id="GO:0004252">
    <property type="term" value="F:serine-type endopeptidase activity"/>
    <property type="evidence" value="ECO:0007669"/>
    <property type="project" value="InterPro"/>
</dbReference>
<evidence type="ECO:0000256" key="2">
    <source>
        <dbReference type="ARBA" id="ARBA00022670"/>
    </source>
</evidence>
<dbReference type="InterPro" id="IPR030400">
    <property type="entry name" value="Sedolisin_dom"/>
</dbReference>
<dbReference type="STRING" id="115433.SAMN05421835_101495"/>
<name>A0A1I3KC99_9PSEU</name>
<feature type="domain" description="Peptidase S53" evidence="10">
    <location>
        <begin position="253"/>
        <end position="676"/>
    </location>
</feature>
<feature type="chain" id="PRO_5011572442" evidence="9">
    <location>
        <begin position="39"/>
        <end position="681"/>
    </location>
</feature>
<feature type="signal peptide" evidence="9">
    <location>
        <begin position="1"/>
        <end position="38"/>
    </location>
</feature>
<keyword evidence="7" id="KW-0865">Zymogen</keyword>
<dbReference type="SUPFAM" id="SSF54897">
    <property type="entry name" value="Protease propeptides/inhibitors"/>
    <property type="match status" value="1"/>
</dbReference>
<accession>A0A1I3KC99</accession>
<feature type="region of interest" description="Disordered" evidence="8">
    <location>
        <begin position="487"/>
        <end position="513"/>
    </location>
</feature>
<evidence type="ECO:0000256" key="6">
    <source>
        <dbReference type="ARBA" id="ARBA00022837"/>
    </source>
</evidence>
<keyword evidence="2" id="KW-0645">Protease</keyword>
<dbReference type="AlphaFoldDB" id="A0A1I3KC99"/>
<dbReference type="PANTHER" id="PTHR14218:SF15">
    <property type="entry name" value="TRIPEPTIDYL-PEPTIDASE 1"/>
    <property type="match status" value="1"/>
</dbReference>
<dbReference type="OrthoDB" id="3480681at2"/>
<evidence type="ECO:0000256" key="7">
    <source>
        <dbReference type="ARBA" id="ARBA00023145"/>
    </source>
</evidence>
<keyword evidence="5" id="KW-0720">Serine protease</keyword>
<dbReference type="PROSITE" id="PS51695">
    <property type="entry name" value="SEDOLISIN"/>
    <property type="match status" value="1"/>
</dbReference>
<evidence type="ECO:0000256" key="9">
    <source>
        <dbReference type="SAM" id="SignalP"/>
    </source>
</evidence>
<keyword evidence="4" id="KW-0378">Hydrolase</keyword>
<feature type="region of interest" description="Disordered" evidence="8">
    <location>
        <begin position="308"/>
        <end position="334"/>
    </location>
</feature>
<sequence>MSVHVYAAARRRARRWGGAALTLVAAGALMAPSPPAGAASVPSRVVLPSPDPTNLSGTSKPLDPAQVLNLRVYLADRPGVAAAATGVSDPDSPQYGHFLTPAQFQRTFGPTADQVAAVRDWLTGQGITITATTDHYLGITTTAATFDTAFATRVDEYDSPAPIGSSTFRQVGVTGDLTVPAELGPDILSITGFDETALPRTTGSPNDSPTVPAARTTRTASATDIPCSHYWAEHTTPIPEAFGQTTAPTPICGYTPQQMRHAYGLDTSPQSGKGATVAVVLDDRNPDMPADADRFFADHDLPGFAPGQYVEDDVSPPSSSHCTSDSAAAASHSNAPGGLAGQWIESAIDIEAVHLAAPDAKLVYVGMDCTTFSGAGSDYFRHGLDAVTKVVDERLADVATGSWARGEQTYGPADLLPWDEILEQGALEGIGFDFSAGDSGNTLSGKPVYVAFPADDPWSTDVGGTSLALGADGSVIGDYPWGRHVTQPNADGTGYQPAPPGDFDGGTGGGVSPYYPQPDYQKPVVPTELSTLDGSQRPGRAGPDIALDAGIPTLIGYTGALVEGQYDEAAQGSGTSLSSPLLAGMEADVIQAVGHPLGFVNPLLYRARATGAYRDILPVDPAHPPIEYGFESPAQTDPMLFTEGEDGVLQATAGYDDATGLGAPSTTFIADLSAVCPARRR</sequence>
<feature type="region of interest" description="Disordered" evidence="8">
    <location>
        <begin position="39"/>
        <end position="62"/>
    </location>
</feature>